<dbReference type="InterPro" id="IPR014743">
    <property type="entry name" value="Cl-channel_core"/>
</dbReference>
<feature type="transmembrane region" description="Helical" evidence="10">
    <location>
        <begin position="287"/>
        <end position="312"/>
    </location>
</feature>
<keyword evidence="8" id="KW-0868">Chloride</keyword>
<dbReference type="SUPFAM" id="SSF54631">
    <property type="entry name" value="CBS-domain pair"/>
    <property type="match status" value="1"/>
</dbReference>
<dbReference type="GO" id="GO:0034707">
    <property type="term" value="C:chloride channel complex"/>
    <property type="evidence" value="ECO:0007669"/>
    <property type="project" value="UniProtKB-KW"/>
</dbReference>
<comment type="caution">
    <text evidence="11">The sequence shown here is derived from an EMBL/GenBank/DDBJ whole genome shotgun (WGS) entry which is preliminary data.</text>
</comment>
<dbReference type="RefSeq" id="WP_132294708.1">
    <property type="nucleotide sequence ID" value="NZ_SKBM01000028.1"/>
</dbReference>
<evidence type="ECO:0000313" key="12">
    <source>
        <dbReference type="Proteomes" id="UP000295023"/>
    </source>
</evidence>
<feature type="transmembrane region" description="Helical" evidence="10">
    <location>
        <begin position="378"/>
        <end position="404"/>
    </location>
</feature>
<evidence type="ECO:0000313" key="11">
    <source>
        <dbReference type="EMBL" id="TCZ55228.1"/>
    </source>
</evidence>
<evidence type="ECO:0000256" key="4">
    <source>
        <dbReference type="ARBA" id="ARBA00022989"/>
    </source>
</evidence>
<feature type="transmembrane region" description="Helical" evidence="10">
    <location>
        <begin position="205"/>
        <end position="225"/>
    </location>
</feature>
<dbReference type="Pfam" id="PF00654">
    <property type="entry name" value="Voltage_CLC"/>
    <property type="match status" value="1"/>
</dbReference>
<evidence type="ECO:0000256" key="10">
    <source>
        <dbReference type="SAM" id="Phobius"/>
    </source>
</evidence>
<feature type="transmembrane region" description="Helical" evidence="10">
    <location>
        <begin position="246"/>
        <end position="267"/>
    </location>
</feature>
<dbReference type="GO" id="GO:0005254">
    <property type="term" value="F:chloride channel activity"/>
    <property type="evidence" value="ECO:0007669"/>
    <property type="project" value="UniProtKB-KW"/>
</dbReference>
<dbReference type="OrthoDB" id="9814803at2"/>
<evidence type="ECO:0000256" key="6">
    <source>
        <dbReference type="ARBA" id="ARBA00023136"/>
    </source>
</evidence>
<keyword evidence="2" id="KW-0813">Transport</keyword>
<evidence type="ECO:0000256" key="9">
    <source>
        <dbReference type="ARBA" id="ARBA00023303"/>
    </source>
</evidence>
<comment type="subcellular location">
    <subcellularLocation>
        <location evidence="1">Membrane</location>
        <topology evidence="1">Multi-pass membrane protein</topology>
    </subcellularLocation>
</comment>
<dbReference type="PANTHER" id="PTHR43427:SF6">
    <property type="entry name" value="CHLORIDE CHANNEL PROTEIN CLC-E"/>
    <property type="match status" value="1"/>
</dbReference>
<feature type="transmembrane region" description="Helical" evidence="10">
    <location>
        <begin position="324"/>
        <end position="342"/>
    </location>
</feature>
<organism evidence="11 12">
    <name type="scientific">Roseicella aquatilis</name>
    <dbReference type="NCBI Taxonomy" id="2527868"/>
    <lineage>
        <taxon>Bacteria</taxon>
        <taxon>Pseudomonadati</taxon>
        <taxon>Pseudomonadota</taxon>
        <taxon>Alphaproteobacteria</taxon>
        <taxon>Acetobacterales</taxon>
        <taxon>Roseomonadaceae</taxon>
        <taxon>Roseicella</taxon>
    </lineage>
</organism>
<keyword evidence="7" id="KW-0869">Chloride channel</keyword>
<evidence type="ECO:0000256" key="3">
    <source>
        <dbReference type="ARBA" id="ARBA00022692"/>
    </source>
</evidence>
<evidence type="ECO:0000256" key="1">
    <source>
        <dbReference type="ARBA" id="ARBA00004141"/>
    </source>
</evidence>
<keyword evidence="4 10" id="KW-1133">Transmembrane helix</keyword>
<evidence type="ECO:0000256" key="5">
    <source>
        <dbReference type="ARBA" id="ARBA00023065"/>
    </source>
</evidence>
<sequence length="593" mass="61307">MPALARRRLILLRRHARRAVALRALLRTSEVAIVALAAIIGAAVGLLAWGMGAAAHGLQELFYGIGPQMRLSSASFLPSWRLLLVPVLGGLALHGLNQLLRRWRPKPPVDPIEANALHGGRMSLTDAVVVGAQTILSNGVGASVGLEAGYAQAGGGLASRLGLFFALRRGDLRVLVGAGTAGAIGAAFDAPLTGAFYAFELVIGTYSIGALFPVVASAVSATLVARMLEAGTYAVGSVVPSVVDNALYPLALVVGVLCGLSAIVLMRGVAFTEVMLARLVPSAAWRLMVGGLCVGGLATISTVALSAGHGALHLAFVTETPARLVLLLMVVKALASMVSIASGFRGGLFFASLLIGALGGKLFAGLMAMALPPGPDPLVMSLVGMSAFGAAVIGAPLAMTFLALETTGSLAVAGLVLAAVAVAGLIVRRLFGYSFATWRFHLRGEAIRSAHDIGWINDLTAGRLMRRDPRTVPAAMDLAAFRKAVPLGATNQVVLLDEGGRYAGIVSVPEAHAAPPETATVGELARQGDRVLLPRTNARDAMAAFEAAEAEALAVVDGPGRRVLGLLTEAHLLRRYGEEVEKRRREESGIGMG</sequence>
<dbReference type="InterPro" id="IPR050368">
    <property type="entry name" value="ClC-type_chloride_channel"/>
</dbReference>
<dbReference type="Gene3D" id="1.10.3080.10">
    <property type="entry name" value="Clc chloride channel"/>
    <property type="match status" value="1"/>
</dbReference>
<feature type="transmembrane region" description="Helical" evidence="10">
    <location>
        <begin position="410"/>
        <end position="431"/>
    </location>
</feature>
<reference evidence="11 12" key="1">
    <citation type="submission" date="2019-03" db="EMBL/GenBank/DDBJ databases">
        <title>Paracraurococcus aquatilis NE82 genome sequence.</title>
        <authorList>
            <person name="Zhao Y."/>
            <person name="Du Z."/>
        </authorList>
    </citation>
    <scope>NUCLEOTIDE SEQUENCE [LARGE SCALE GENOMIC DNA]</scope>
    <source>
        <strain evidence="11 12">NE82</strain>
    </source>
</reference>
<feature type="transmembrane region" description="Helical" evidence="10">
    <location>
        <begin position="31"/>
        <end position="58"/>
    </location>
</feature>
<dbReference type="SUPFAM" id="SSF81340">
    <property type="entry name" value="Clc chloride channel"/>
    <property type="match status" value="1"/>
</dbReference>
<dbReference type="AlphaFoldDB" id="A0A4R4D820"/>
<keyword evidence="12" id="KW-1185">Reference proteome</keyword>
<evidence type="ECO:0000256" key="7">
    <source>
        <dbReference type="ARBA" id="ARBA00023173"/>
    </source>
</evidence>
<dbReference type="PANTHER" id="PTHR43427">
    <property type="entry name" value="CHLORIDE CHANNEL PROTEIN CLC-E"/>
    <property type="match status" value="1"/>
</dbReference>
<keyword evidence="3 10" id="KW-0812">Transmembrane</keyword>
<accession>A0A4R4D820</accession>
<feature type="transmembrane region" description="Helical" evidence="10">
    <location>
        <begin position="78"/>
        <end position="96"/>
    </location>
</feature>
<dbReference type="PRINTS" id="PR00762">
    <property type="entry name" value="CLCHANNEL"/>
</dbReference>
<evidence type="ECO:0000256" key="2">
    <source>
        <dbReference type="ARBA" id="ARBA00022448"/>
    </source>
</evidence>
<keyword evidence="5" id="KW-0406">Ion transport</keyword>
<gene>
    <name evidence="11" type="ORF">EXY23_21830</name>
</gene>
<dbReference type="CDD" id="cd00400">
    <property type="entry name" value="Voltage_gated_ClC"/>
    <property type="match status" value="1"/>
</dbReference>
<keyword evidence="6 10" id="KW-0472">Membrane</keyword>
<protein>
    <submittedName>
        <fullName evidence="11">Chloride channel protein</fullName>
    </submittedName>
</protein>
<dbReference type="InterPro" id="IPR001807">
    <property type="entry name" value="ClC"/>
</dbReference>
<feature type="transmembrane region" description="Helical" evidence="10">
    <location>
        <begin position="348"/>
        <end position="371"/>
    </location>
</feature>
<dbReference type="Gene3D" id="3.10.580.10">
    <property type="entry name" value="CBS-domain"/>
    <property type="match status" value="1"/>
</dbReference>
<evidence type="ECO:0000256" key="8">
    <source>
        <dbReference type="ARBA" id="ARBA00023214"/>
    </source>
</evidence>
<proteinExistence type="predicted"/>
<name>A0A4R4D820_9PROT</name>
<keyword evidence="9" id="KW-0407">Ion channel</keyword>
<dbReference type="EMBL" id="SKBM01000028">
    <property type="protein sequence ID" value="TCZ55228.1"/>
    <property type="molecule type" value="Genomic_DNA"/>
</dbReference>
<dbReference type="Proteomes" id="UP000295023">
    <property type="component" value="Unassembled WGS sequence"/>
</dbReference>
<dbReference type="InterPro" id="IPR046342">
    <property type="entry name" value="CBS_dom_sf"/>
</dbReference>